<evidence type="ECO:0000313" key="3">
    <source>
        <dbReference type="EMBL" id="CAF1182116.1"/>
    </source>
</evidence>
<evidence type="ECO:0000313" key="8">
    <source>
        <dbReference type="Proteomes" id="UP000663870"/>
    </source>
</evidence>
<evidence type="ECO:0000313" key="6">
    <source>
        <dbReference type="EMBL" id="CAF1452583.1"/>
    </source>
</evidence>
<dbReference type="EMBL" id="CAJNOH010001192">
    <property type="protein sequence ID" value="CAF1188005.1"/>
    <property type="molecule type" value="Genomic_DNA"/>
</dbReference>
<evidence type="ECO:0000313" key="4">
    <source>
        <dbReference type="EMBL" id="CAF1188005.1"/>
    </source>
</evidence>
<keyword evidence="8" id="KW-1185">Reference proteome</keyword>
<proteinExistence type="predicted"/>
<dbReference type="OrthoDB" id="10060416at2759"/>
<dbReference type="Proteomes" id="UP000663882">
    <property type="component" value="Unassembled WGS sequence"/>
</dbReference>
<dbReference type="Proteomes" id="UP000663889">
    <property type="component" value="Unassembled WGS sequence"/>
</dbReference>
<keyword evidence="1" id="KW-0175">Coiled coil</keyword>
<feature type="coiled-coil region" evidence="1">
    <location>
        <begin position="249"/>
        <end position="283"/>
    </location>
</feature>
<dbReference type="EMBL" id="CAJOBE010015848">
    <property type="protein sequence ID" value="CAF4194185.1"/>
    <property type="molecule type" value="Genomic_DNA"/>
</dbReference>
<evidence type="ECO:0000256" key="2">
    <source>
        <dbReference type="SAM" id="MobiDB-lite"/>
    </source>
</evidence>
<feature type="compositionally biased region" description="Low complexity" evidence="2">
    <location>
        <begin position="230"/>
        <end position="240"/>
    </location>
</feature>
<accession>A0A820B6D3</accession>
<protein>
    <submittedName>
        <fullName evidence="7">Uncharacterized protein</fullName>
    </submittedName>
</protein>
<reference evidence="7" key="1">
    <citation type="submission" date="2021-02" db="EMBL/GenBank/DDBJ databases">
        <authorList>
            <person name="Nowell W R."/>
        </authorList>
    </citation>
    <scope>NUCLEOTIDE SEQUENCE</scope>
</reference>
<dbReference type="Proteomes" id="UP000663870">
    <property type="component" value="Unassembled WGS sequence"/>
</dbReference>
<gene>
    <name evidence="7" type="ORF">FNK824_LOCUS35912</name>
    <name evidence="6" type="ORF">JXQ802_LOCUS37686</name>
    <name evidence="4" type="ORF">PYM288_LOCUS24183</name>
    <name evidence="5" type="ORF">RFH988_LOCUS25208</name>
    <name evidence="3" type="ORF">SEV965_LOCUS20112</name>
</gene>
<evidence type="ECO:0000313" key="9">
    <source>
        <dbReference type="Proteomes" id="UP000663874"/>
    </source>
</evidence>
<evidence type="ECO:0000256" key="1">
    <source>
        <dbReference type="SAM" id="Coils"/>
    </source>
</evidence>
<evidence type="ECO:0000313" key="5">
    <source>
        <dbReference type="EMBL" id="CAF1212657.1"/>
    </source>
</evidence>
<comment type="caution">
    <text evidence="7">The sequence shown here is derived from an EMBL/GenBank/DDBJ whole genome shotgun (WGS) entry which is preliminary data.</text>
</comment>
<dbReference type="EMBL" id="CAJNOU010001288">
    <property type="protein sequence ID" value="CAF1182116.1"/>
    <property type="molecule type" value="Genomic_DNA"/>
</dbReference>
<dbReference type="Proteomes" id="UP000663854">
    <property type="component" value="Unassembled WGS sequence"/>
</dbReference>
<dbReference type="EMBL" id="CAJNOO010001901">
    <property type="protein sequence ID" value="CAF1212657.1"/>
    <property type="molecule type" value="Genomic_DNA"/>
</dbReference>
<dbReference type="AlphaFoldDB" id="A0A820B6D3"/>
<sequence>MYRGKKTVRRGGTSNQVRVQNATRNRPITRKQSALLACEEVQNNEHNEKFTLIESTLNKKLLVVKHSDLIKLNEPIKIKLGSNVLVKLNDEQSTSACVFYIGSKQQCLDELNIIQDQRNNKENLNFDNTVDDDDDDPQLVITTVLTQSTQKSAQCRNTNIPKVTDSGISIDNTQIESNFYSSSSTSSRTKPSANNSVQLNHNKNTALAAASLTSTNDITVTSPKSPPPAINANTSNTTANLQSGRMDPLSDLTRQLNEVTEDRDKWKDKYLALEKKYDELQNISILIPTDFNVCEWICTMYDAIQRKGNSDINFDDEARKLNVSPGLLKYCVNLSKPPTITARKLFQYVCLDELSKGTSWSGIPTNKVDAIHAFGEKLFGRLKWDRKTVKISLQNFIRGERSNLKHDQHKYDLNELNPDHSG</sequence>
<feature type="region of interest" description="Disordered" evidence="2">
    <location>
        <begin position="217"/>
        <end position="247"/>
    </location>
</feature>
<name>A0A820B6D3_9BILA</name>
<dbReference type="Proteomes" id="UP000663874">
    <property type="component" value="Unassembled WGS sequence"/>
</dbReference>
<organism evidence="7 9">
    <name type="scientific">Rotaria sordida</name>
    <dbReference type="NCBI Taxonomy" id="392033"/>
    <lineage>
        <taxon>Eukaryota</taxon>
        <taxon>Metazoa</taxon>
        <taxon>Spiralia</taxon>
        <taxon>Gnathifera</taxon>
        <taxon>Rotifera</taxon>
        <taxon>Eurotatoria</taxon>
        <taxon>Bdelloidea</taxon>
        <taxon>Philodinida</taxon>
        <taxon>Philodinidae</taxon>
        <taxon>Rotaria</taxon>
    </lineage>
</organism>
<dbReference type="EMBL" id="CAJNOL010002032">
    <property type="protein sequence ID" value="CAF1452583.1"/>
    <property type="molecule type" value="Genomic_DNA"/>
</dbReference>
<evidence type="ECO:0000313" key="7">
    <source>
        <dbReference type="EMBL" id="CAF4194185.1"/>
    </source>
</evidence>